<keyword evidence="2" id="KW-1185">Reference proteome</keyword>
<dbReference type="RefSeq" id="WP_070403229.1">
    <property type="nucleotide sequence ID" value="NZ_BJVW01000001.1"/>
</dbReference>
<evidence type="ECO:0000313" key="1">
    <source>
        <dbReference type="EMBL" id="AOX17673.1"/>
    </source>
</evidence>
<dbReference type="KEGG" id="kba:A0U89_11540"/>
<dbReference type="GO" id="GO:0008757">
    <property type="term" value="F:S-adenosylmethionine-dependent methyltransferase activity"/>
    <property type="evidence" value="ECO:0007669"/>
    <property type="project" value="InterPro"/>
</dbReference>
<dbReference type="STRING" id="153496.A0U89_11540"/>
<reference evidence="1 2" key="1">
    <citation type="journal article" date="2016" name="Microb. Cell Fact.">
        <title>Dissection of exopolysaccharide biosynthesis in Kozakia baliensis.</title>
        <authorList>
            <person name="Brandt J.U."/>
            <person name="Jakob F."/>
            <person name="Behr J."/>
            <person name="Geissler A.J."/>
            <person name="Vogel R.F."/>
        </authorList>
    </citation>
    <scope>NUCLEOTIDE SEQUENCE [LARGE SCALE GENOMIC DNA]</scope>
    <source>
        <strain evidence="1 2">DSM 14400</strain>
    </source>
</reference>
<dbReference type="PANTHER" id="PTHR45277:SF1">
    <property type="entry name" value="EXPRESSED PROTEIN"/>
    <property type="match status" value="1"/>
</dbReference>
<dbReference type="Pfam" id="PF08241">
    <property type="entry name" value="Methyltransf_11"/>
    <property type="match status" value="1"/>
</dbReference>
<protein>
    <submittedName>
        <fullName evidence="1">Uncharacterized protein</fullName>
    </submittedName>
</protein>
<dbReference type="InterPro" id="IPR029063">
    <property type="entry name" value="SAM-dependent_MTases_sf"/>
</dbReference>
<proteinExistence type="predicted"/>
<dbReference type="PANTHER" id="PTHR45277">
    <property type="entry name" value="EXPRESSED PROTEIN"/>
    <property type="match status" value="1"/>
</dbReference>
<evidence type="ECO:0000313" key="2">
    <source>
        <dbReference type="Proteomes" id="UP000179145"/>
    </source>
</evidence>
<dbReference type="OrthoDB" id="529208at2"/>
<name>A0A1D8UVJ8_9PROT</name>
<organism evidence="1 2">
    <name type="scientific">Kozakia baliensis</name>
    <dbReference type="NCBI Taxonomy" id="153496"/>
    <lineage>
        <taxon>Bacteria</taxon>
        <taxon>Pseudomonadati</taxon>
        <taxon>Pseudomonadota</taxon>
        <taxon>Alphaproteobacteria</taxon>
        <taxon>Acetobacterales</taxon>
        <taxon>Acetobacteraceae</taxon>
        <taxon>Kozakia</taxon>
    </lineage>
</organism>
<dbReference type="Proteomes" id="UP000179145">
    <property type="component" value="Chromosome"/>
</dbReference>
<accession>A0A1D8UVJ8</accession>
<dbReference type="CDD" id="cd02440">
    <property type="entry name" value="AdoMet_MTases"/>
    <property type="match status" value="1"/>
</dbReference>
<dbReference type="SUPFAM" id="SSF53335">
    <property type="entry name" value="S-adenosyl-L-methionine-dependent methyltransferases"/>
    <property type="match status" value="1"/>
</dbReference>
<dbReference type="EMBL" id="CP014674">
    <property type="protein sequence ID" value="AOX17673.1"/>
    <property type="molecule type" value="Genomic_DNA"/>
</dbReference>
<sequence>MRPYFPYGLDAPPVVRALGIGAALCWVGSLLGPMGFFHVRIYGLIWPALSLTLGAVLMVWNSRIGKVWAREKLLDRLSWRGDETVLDVGCGYGLLAVAAARRVPRGLAIGLDIWRQADLSSNHPDHPRRNAMHEGVADRVLISTADMRLMPFADACFDIVVSSVAIHNVPDAAGRLAALEEIVRVLKPSGAILIDDIRHDRDYAVFFKSRHCHVRTERGMSFWFWRVFSFTAMSPAVTLARKEVA</sequence>
<dbReference type="Gene3D" id="3.40.50.150">
    <property type="entry name" value="Vaccinia Virus protein VP39"/>
    <property type="match status" value="1"/>
</dbReference>
<gene>
    <name evidence="1" type="ORF">A0U89_11540</name>
</gene>
<dbReference type="InterPro" id="IPR013216">
    <property type="entry name" value="Methyltransf_11"/>
</dbReference>
<dbReference type="eggNOG" id="COG2226">
    <property type="taxonomic scope" value="Bacteria"/>
</dbReference>
<dbReference type="AlphaFoldDB" id="A0A1D8UVJ8"/>